<dbReference type="PROSITE" id="PS51900">
    <property type="entry name" value="CB"/>
    <property type="match status" value="1"/>
</dbReference>
<dbReference type="InterPro" id="IPR010998">
    <property type="entry name" value="Integrase_recombinase_N"/>
</dbReference>
<feature type="domain" description="Tyr recombinase" evidence="6">
    <location>
        <begin position="85"/>
        <end position="276"/>
    </location>
</feature>
<evidence type="ECO:0000256" key="5">
    <source>
        <dbReference type="SAM" id="MobiDB-lite"/>
    </source>
</evidence>
<protein>
    <submittedName>
        <fullName evidence="8">Site-specific recombinase XerD</fullName>
    </submittedName>
</protein>
<dbReference type="Proteomes" id="UP000295818">
    <property type="component" value="Unassembled WGS sequence"/>
</dbReference>
<dbReference type="InterPro" id="IPR050090">
    <property type="entry name" value="Tyrosine_recombinase_XerCD"/>
</dbReference>
<dbReference type="Gene3D" id="1.10.150.130">
    <property type="match status" value="1"/>
</dbReference>
<evidence type="ECO:0000256" key="1">
    <source>
        <dbReference type="ARBA" id="ARBA00008857"/>
    </source>
</evidence>
<evidence type="ECO:0000313" key="8">
    <source>
        <dbReference type="EMBL" id="TCO15027.1"/>
    </source>
</evidence>
<evidence type="ECO:0000313" key="9">
    <source>
        <dbReference type="Proteomes" id="UP000295818"/>
    </source>
</evidence>
<gene>
    <name evidence="8" type="ORF">EV644_119140</name>
</gene>
<feature type="region of interest" description="Disordered" evidence="5">
    <location>
        <begin position="282"/>
        <end position="302"/>
    </location>
</feature>
<evidence type="ECO:0000256" key="4">
    <source>
        <dbReference type="PROSITE-ProRule" id="PRU01248"/>
    </source>
</evidence>
<evidence type="ECO:0000259" key="7">
    <source>
        <dbReference type="PROSITE" id="PS51900"/>
    </source>
</evidence>
<name>A0ABY2BBN2_9ACTN</name>
<accession>A0ABY2BBN2</accession>
<evidence type="ECO:0000256" key="3">
    <source>
        <dbReference type="ARBA" id="ARBA00023172"/>
    </source>
</evidence>
<comment type="caution">
    <text evidence="8">The sequence shown here is derived from an EMBL/GenBank/DDBJ whole genome shotgun (WGS) entry which is preliminary data.</text>
</comment>
<dbReference type="PANTHER" id="PTHR30349">
    <property type="entry name" value="PHAGE INTEGRASE-RELATED"/>
    <property type="match status" value="1"/>
</dbReference>
<sequence>MRTRELYNALLRLHLNPFLGKEELAKIGPETVRKWRTELLADGRSADTAAKAYRLLRAVMTTAVDDERIKRNPCRIRGADTAARAERSVATVKQVYALAEAIGPRFRAFILAAAFTGLRWGELIALRRMDLDLEDRTVSVHRSIAELSGGRLVVGPPKSAAGVRRVPIPVVLVDELRVHLAKYIPDEPTALVFTGSRGGTPKRGSWRTTVKWTTRVKEAGLPAGFHFHDLRHTGNHLASKSGASTRELMHRMGHGSMRAALIYQHATDERAREIANRLNEVVARESESDDDDGAAGVLVPTG</sequence>
<feature type="domain" description="Core-binding (CB)" evidence="7">
    <location>
        <begin position="1"/>
        <end position="64"/>
    </location>
</feature>
<dbReference type="EMBL" id="SLWM01000019">
    <property type="protein sequence ID" value="TCO15027.1"/>
    <property type="molecule type" value="Genomic_DNA"/>
</dbReference>
<dbReference type="Pfam" id="PF00589">
    <property type="entry name" value="Phage_integrase"/>
    <property type="match status" value="1"/>
</dbReference>
<reference evidence="8 9" key="1">
    <citation type="journal article" date="2015" name="Stand. Genomic Sci.">
        <title>Genomic Encyclopedia of Bacterial and Archaeal Type Strains, Phase III: the genomes of soil and plant-associated and newly described type strains.</title>
        <authorList>
            <person name="Whitman W.B."/>
            <person name="Woyke T."/>
            <person name="Klenk H.P."/>
            <person name="Zhou Y."/>
            <person name="Lilburn T.G."/>
            <person name="Beck B.J."/>
            <person name="De Vos P."/>
            <person name="Vandamme P."/>
            <person name="Eisen J.A."/>
            <person name="Garrity G."/>
            <person name="Hugenholtz P."/>
            <person name="Kyrpides N.C."/>
        </authorList>
    </citation>
    <scope>NUCLEOTIDE SEQUENCE [LARGE SCALE GENOMIC DNA]</scope>
    <source>
        <strain evidence="8 9">VKM Ac-2538</strain>
    </source>
</reference>
<organism evidence="8 9">
    <name type="scientific">Kribbella orskensis</name>
    <dbReference type="NCBI Taxonomy" id="2512216"/>
    <lineage>
        <taxon>Bacteria</taxon>
        <taxon>Bacillati</taxon>
        <taxon>Actinomycetota</taxon>
        <taxon>Actinomycetes</taxon>
        <taxon>Propionibacteriales</taxon>
        <taxon>Kribbellaceae</taxon>
        <taxon>Kribbella</taxon>
    </lineage>
</organism>
<dbReference type="Gene3D" id="1.10.443.10">
    <property type="entry name" value="Intergrase catalytic core"/>
    <property type="match status" value="1"/>
</dbReference>
<proteinExistence type="inferred from homology"/>
<evidence type="ECO:0000259" key="6">
    <source>
        <dbReference type="PROSITE" id="PS51898"/>
    </source>
</evidence>
<dbReference type="PANTHER" id="PTHR30349:SF64">
    <property type="entry name" value="PROPHAGE INTEGRASE INTD-RELATED"/>
    <property type="match status" value="1"/>
</dbReference>
<dbReference type="CDD" id="cd01189">
    <property type="entry name" value="INT_ICEBs1_C_like"/>
    <property type="match status" value="1"/>
</dbReference>
<evidence type="ECO:0000256" key="2">
    <source>
        <dbReference type="ARBA" id="ARBA00023125"/>
    </source>
</evidence>
<dbReference type="PROSITE" id="PS51898">
    <property type="entry name" value="TYR_RECOMBINASE"/>
    <property type="match status" value="1"/>
</dbReference>
<dbReference type="InterPro" id="IPR011010">
    <property type="entry name" value="DNA_brk_join_enz"/>
</dbReference>
<comment type="similarity">
    <text evidence="1">Belongs to the 'phage' integrase family.</text>
</comment>
<dbReference type="InterPro" id="IPR044068">
    <property type="entry name" value="CB"/>
</dbReference>
<dbReference type="SUPFAM" id="SSF56349">
    <property type="entry name" value="DNA breaking-rejoining enzymes"/>
    <property type="match status" value="1"/>
</dbReference>
<dbReference type="InterPro" id="IPR013762">
    <property type="entry name" value="Integrase-like_cat_sf"/>
</dbReference>
<keyword evidence="2 4" id="KW-0238">DNA-binding</keyword>
<keyword evidence="3" id="KW-0233">DNA recombination</keyword>
<keyword evidence="9" id="KW-1185">Reference proteome</keyword>
<dbReference type="InterPro" id="IPR002104">
    <property type="entry name" value="Integrase_catalytic"/>
</dbReference>